<accession>A0A9P0DB99</accession>
<dbReference type="OrthoDB" id="10260946at2759"/>
<evidence type="ECO:0000313" key="4">
    <source>
        <dbReference type="Proteomes" id="UP001153737"/>
    </source>
</evidence>
<proteinExistence type="predicted"/>
<reference evidence="3" key="1">
    <citation type="submission" date="2022-01" db="EMBL/GenBank/DDBJ databases">
        <authorList>
            <person name="King R."/>
        </authorList>
    </citation>
    <scope>NUCLEOTIDE SEQUENCE</scope>
</reference>
<protein>
    <submittedName>
        <fullName evidence="3">Uncharacterized protein</fullName>
    </submittedName>
</protein>
<dbReference type="PANTHER" id="PTHR46853">
    <property type="entry name" value="METHYLOSOME PROTEIN 50"/>
    <property type="match status" value="1"/>
</dbReference>
<comment type="subcellular location">
    <subcellularLocation>
        <location evidence="1">Cytoplasm</location>
    </subcellularLocation>
</comment>
<dbReference type="PANTHER" id="PTHR46853:SF1">
    <property type="entry name" value="METHYLOSOME PROTEIN 50"/>
    <property type="match status" value="1"/>
</dbReference>
<evidence type="ECO:0000313" key="3">
    <source>
        <dbReference type="EMBL" id="CAH1119909.1"/>
    </source>
</evidence>
<dbReference type="Gene3D" id="2.130.10.10">
    <property type="entry name" value="YVTN repeat-like/Quinoprotein amine dehydrogenase"/>
    <property type="match status" value="1"/>
</dbReference>
<organism evidence="3 4">
    <name type="scientific">Phaedon cochleariae</name>
    <name type="common">Mustard beetle</name>
    <dbReference type="NCBI Taxonomy" id="80249"/>
    <lineage>
        <taxon>Eukaryota</taxon>
        <taxon>Metazoa</taxon>
        <taxon>Ecdysozoa</taxon>
        <taxon>Arthropoda</taxon>
        <taxon>Hexapoda</taxon>
        <taxon>Insecta</taxon>
        <taxon>Pterygota</taxon>
        <taxon>Neoptera</taxon>
        <taxon>Endopterygota</taxon>
        <taxon>Coleoptera</taxon>
        <taxon>Polyphaga</taxon>
        <taxon>Cucujiformia</taxon>
        <taxon>Chrysomeloidea</taxon>
        <taxon>Chrysomelidae</taxon>
        <taxon>Chrysomelinae</taxon>
        <taxon>Chrysomelini</taxon>
        <taxon>Phaedon</taxon>
    </lineage>
</organism>
<dbReference type="SUPFAM" id="SSF50978">
    <property type="entry name" value="WD40 repeat-like"/>
    <property type="match status" value="1"/>
</dbReference>
<evidence type="ECO:0000256" key="2">
    <source>
        <dbReference type="ARBA" id="ARBA00022490"/>
    </source>
</evidence>
<name>A0A9P0DB99_PHACE</name>
<dbReference type="GO" id="GO:0007309">
    <property type="term" value="P:oocyte axis specification"/>
    <property type="evidence" value="ECO:0007669"/>
    <property type="project" value="TreeGrafter"/>
</dbReference>
<dbReference type="AlphaFoldDB" id="A0A9P0DB99"/>
<gene>
    <name evidence="3" type="ORF">PHAECO_LOCUS3936</name>
</gene>
<evidence type="ECO:0000256" key="1">
    <source>
        <dbReference type="ARBA" id="ARBA00004496"/>
    </source>
</evidence>
<dbReference type="InterPro" id="IPR001680">
    <property type="entry name" value="WD40_rpt"/>
</dbReference>
<dbReference type="Proteomes" id="UP001153737">
    <property type="component" value="Chromosome 13"/>
</dbReference>
<reference evidence="3" key="2">
    <citation type="submission" date="2022-10" db="EMBL/GenBank/DDBJ databases">
        <authorList>
            <consortium name="ENA_rothamsted_submissions"/>
            <consortium name="culmorum"/>
            <person name="King R."/>
        </authorList>
    </citation>
    <scope>NUCLEOTIDE SEQUENCE</scope>
</reference>
<dbReference type="GO" id="GO:0034709">
    <property type="term" value="C:methylosome"/>
    <property type="evidence" value="ECO:0007669"/>
    <property type="project" value="TreeGrafter"/>
</dbReference>
<sequence length="336" mass="38286">MLNSKESQDSHISAPCGVVFPPNKPMEPRKKFSTVPVVYDSLFFLDFNERGNCILGSSEVAGTFWEGTLLHFQDDKHMEDFDYNGHYIYSTASDGKFLTTNTIALAEDTGHINILSLDEDRKIRTTNYLRLGEHIPKIETWKDSNRILACAGRSVSIWEADCVERKPVEKFDNIHLEPVICVDTLKNNKNMFISGGVDRMACIWDLRNSVPCTVLYNNEFSSLMSISWNQYDDNYIIVGTLAGDVYLLDKREPKSFISVLHCFDRKVNRIGFNDAKEFAVCGDSPEVLIVNCKSSYLETIYRNGKHPGHVKDLKWHKGTLYTCGFGKCVVKHVRQK</sequence>
<dbReference type="InterPro" id="IPR036322">
    <property type="entry name" value="WD40_repeat_dom_sf"/>
</dbReference>
<keyword evidence="4" id="KW-1185">Reference proteome</keyword>
<dbReference type="InterPro" id="IPR015943">
    <property type="entry name" value="WD40/YVTN_repeat-like_dom_sf"/>
</dbReference>
<dbReference type="InterPro" id="IPR052139">
    <property type="entry name" value="Methylosome_Comp_WDR77"/>
</dbReference>
<dbReference type="SMART" id="SM00320">
    <property type="entry name" value="WD40"/>
    <property type="match status" value="3"/>
</dbReference>
<dbReference type="EMBL" id="OU896719">
    <property type="protein sequence ID" value="CAH1119909.1"/>
    <property type="molecule type" value="Genomic_DNA"/>
</dbReference>
<keyword evidence="2" id="KW-0963">Cytoplasm</keyword>